<dbReference type="InterPro" id="IPR039785">
    <property type="entry name" value="MINY3/4"/>
</dbReference>
<sequence length="544" mass="59608">MPAKKATDAPVYNLPHERQVELLSEALLREYMHKRKFTDTLRTFDEENPRGPDTISSRALMSDLMTLKSETQKDMKADGIETIMEMLCCLRVQRRLEVEDLKRRAAAEVPPTPEKLKKKKSKSHDGGKGSKRKKEKKRVFAKEFEEDSPSDKDSVSKYGEKHTKRRSSEGRSDNSSSDEGSSGDESTSEQSSTSVGKGGGSKSQIGKKTARALLEVLCGAAGALPVSFLGQGFTFDGDVDYGFIQRKKGPDGVVSVVQAFVCAFFFKGPFMDVRRHQKQCLIRSIMTVLSSLQSQARLICLVDGPISADSVETDLASINTRRDFATMQDVENALHDFIDSWMQPNGSGVFCFLLSALLSYGVKAVTSALASNATSSAVAAEQHLITADGRCSVALTELLIPKESASTAGDDDFVLGNLALGMGAAGATCGFVTRNPDGNVTMTNGNPRCPVWIVHHEGRYVVLFLKRDNRRQLEQRRTTGATMSTDVFFYEPSVSDRGDTFVTITVNSEDENSSSDSFFLGRAIRSIPLWPSCAIHWNGAEPPF</sequence>
<dbReference type="InterPro" id="IPR025257">
    <property type="entry name" value="MINDY-3/4_CD"/>
</dbReference>
<accession>C9ZZN3</accession>
<dbReference type="VEuPathDB" id="TriTrypDB:Tbg972.9.9580"/>
<comment type="similarity">
    <text evidence="2">Belongs to the MINDY deubiquitinase family. FAM188 subfamily.</text>
</comment>
<evidence type="ECO:0000256" key="10">
    <source>
        <dbReference type="ARBA" id="ARBA00041360"/>
    </source>
</evidence>
<evidence type="ECO:0000313" key="14">
    <source>
        <dbReference type="Proteomes" id="UP000002316"/>
    </source>
</evidence>
<dbReference type="GO" id="GO:0006508">
    <property type="term" value="P:proteolysis"/>
    <property type="evidence" value="ECO:0007669"/>
    <property type="project" value="UniProtKB-KW"/>
</dbReference>
<dbReference type="AlphaFoldDB" id="C9ZZN3"/>
<dbReference type="InterPro" id="IPR059022">
    <property type="entry name" value="MINDY4_N"/>
</dbReference>
<comment type="catalytic activity">
    <reaction evidence="1">
        <text>Thiol-dependent hydrolysis of ester, thioester, amide, peptide and isopeptide bonds formed by the C-terminal Gly of ubiquitin (a 76-residue protein attached to proteins as an intracellular targeting signal).</text>
        <dbReference type="EC" id="3.4.19.12"/>
    </reaction>
</comment>
<evidence type="ECO:0000313" key="13">
    <source>
        <dbReference type="EMBL" id="CBH14882.1"/>
    </source>
</evidence>
<evidence type="ECO:0000256" key="2">
    <source>
        <dbReference type="ARBA" id="ARBA00011074"/>
    </source>
</evidence>
<dbReference type="Proteomes" id="UP000002316">
    <property type="component" value="Chromosome 9"/>
</dbReference>
<evidence type="ECO:0000256" key="11">
    <source>
        <dbReference type="SAM" id="MobiDB-lite"/>
    </source>
</evidence>
<feature type="compositionally biased region" description="Low complexity" evidence="11">
    <location>
        <begin position="173"/>
        <end position="195"/>
    </location>
</feature>
<dbReference type="EMBL" id="FN554972">
    <property type="protein sequence ID" value="CBH14882.1"/>
    <property type="molecule type" value="Genomic_DNA"/>
</dbReference>
<keyword evidence="4" id="KW-0645">Protease</keyword>
<comment type="function">
    <text evidence="8">Probable hydrolase that can remove 'Lys-48'-linked conjugated ubiquitin from proteins.</text>
</comment>
<protein>
    <recommendedName>
        <fullName evidence="9">Probable ubiquitin carboxyl-terminal hydrolase MINDY-4</fullName>
        <ecNumber evidence="3">3.4.19.12</ecNumber>
    </recommendedName>
    <alternativeName>
        <fullName evidence="10">Probable deubiquitinating enzyme MINDY-4</fullName>
    </alternativeName>
</protein>
<dbReference type="EC" id="3.4.19.12" evidence="3"/>
<proteinExistence type="inferred from homology"/>
<dbReference type="KEGG" id="tbg:TbgDal_IX9580"/>
<dbReference type="PANTHER" id="PTHR12473:SF8">
    <property type="entry name" value="UBIQUITIN CARBOXYL-TERMINAL HYDROLASE MINDY-4-RELATED"/>
    <property type="match status" value="1"/>
</dbReference>
<evidence type="ECO:0000256" key="6">
    <source>
        <dbReference type="ARBA" id="ARBA00022801"/>
    </source>
</evidence>
<evidence type="ECO:0000256" key="7">
    <source>
        <dbReference type="ARBA" id="ARBA00022807"/>
    </source>
</evidence>
<evidence type="ECO:0000259" key="12">
    <source>
        <dbReference type="SMART" id="SM01174"/>
    </source>
</evidence>
<dbReference type="Pfam" id="PF26038">
    <property type="entry name" value="Dimer_MINDY4_N"/>
    <property type="match status" value="1"/>
</dbReference>
<evidence type="ECO:0000256" key="4">
    <source>
        <dbReference type="ARBA" id="ARBA00022670"/>
    </source>
</evidence>
<evidence type="ECO:0000256" key="1">
    <source>
        <dbReference type="ARBA" id="ARBA00000707"/>
    </source>
</evidence>
<evidence type="ECO:0000256" key="3">
    <source>
        <dbReference type="ARBA" id="ARBA00012759"/>
    </source>
</evidence>
<gene>
    <name evidence="13" type="ORF">TbgDal_IX9580</name>
</gene>
<evidence type="ECO:0000256" key="9">
    <source>
        <dbReference type="ARBA" id="ARBA00039781"/>
    </source>
</evidence>
<dbReference type="GO" id="GO:0071108">
    <property type="term" value="P:protein K48-linked deubiquitination"/>
    <property type="evidence" value="ECO:0007669"/>
    <property type="project" value="InterPro"/>
</dbReference>
<dbReference type="OrthoDB" id="10263628at2759"/>
<dbReference type="RefSeq" id="XP_011777148.1">
    <property type="nucleotide sequence ID" value="XM_011778846.1"/>
</dbReference>
<reference evidence="14" key="1">
    <citation type="journal article" date="2010" name="PLoS Negl. Trop. Dis.">
        <title>The genome sequence of Trypanosoma brucei gambiense, causative agent of chronic human african trypanosomiasis.</title>
        <authorList>
            <person name="Jackson A.P."/>
            <person name="Sanders M."/>
            <person name="Berry A."/>
            <person name="McQuillan J."/>
            <person name="Aslett M.A."/>
            <person name="Quail M.A."/>
            <person name="Chukualim B."/>
            <person name="Capewell P."/>
            <person name="MacLeod A."/>
            <person name="Melville S.E."/>
            <person name="Gibson W."/>
            <person name="Barry J.D."/>
            <person name="Berriman M."/>
            <person name="Hertz-Fowler C."/>
        </authorList>
    </citation>
    <scope>NUCLEOTIDE SEQUENCE [LARGE SCALE GENOMIC DNA]</scope>
    <source>
        <strain evidence="14">MHOM/CI/86/DAL972</strain>
    </source>
</reference>
<keyword evidence="7" id="KW-0788">Thiol protease</keyword>
<feature type="region of interest" description="Disordered" evidence="11">
    <location>
        <begin position="106"/>
        <end position="204"/>
    </location>
</feature>
<organism evidence="13 14">
    <name type="scientific">Trypanosoma brucei gambiense (strain MHOM/CI/86/DAL972)</name>
    <dbReference type="NCBI Taxonomy" id="679716"/>
    <lineage>
        <taxon>Eukaryota</taxon>
        <taxon>Discoba</taxon>
        <taxon>Euglenozoa</taxon>
        <taxon>Kinetoplastea</taxon>
        <taxon>Metakinetoplastina</taxon>
        <taxon>Trypanosomatida</taxon>
        <taxon>Trypanosomatidae</taxon>
        <taxon>Trypanosoma</taxon>
    </lineage>
</organism>
<evidence type="ECO:0000256" key="5">
    <source>
        <dbReference type="ARBA" id="ARBA00022786"/>
    </source>
</evidence>
<dbReference type="Pfam" id="PF13898">
    <property type="entry name" value="MINDY-3_4_CD"/>
    <property type="match status" value="1"/>
</dbReference>
<evidence type="ECO:0000256" key="8">
    <source>
        <dbReference type="ARBA" id="ARBA00037630"/>
    </source>
</evidence>
<feature type="domain" description="Deubiquitinating enzyme MINDY-3/4 conserved" evidence="12">
    <location>
        <begin position="214"/>
        <end position="539"/>
    </location>
</feature>
<dbReference type="GO" id="GO:0004843">
    <property type="term" value="F:cysteine-type deubiquitinase activity"/>
    <property type="evidence" value="ECO:0007669"/>
    <property type="project" value="UniProtKB-EC"/>
</dbReference>
<dbReference type="GeneID" id="23861028"/>
<dbReference type="GO" id="GO:1990380">
    <property type="term" value="F:K48-linked deubiquitinase activity"/>
    <property type="evidence" value="ECO:0007669"/>
    <property type="project" value="InterPro"/>
</dbReference>
<dbReference type="PANTHER" id="PTHR12473">
    <property type="entry name" value="UBIQUITIN CARBOXYL-TERMINAL HYDROLASE MINDY-4-RELATED"/>
    <property type="match status" value="1"/>
</dbReference>
<name>C9ZZN3_TRYB9</name>
<keyword evidence="6" id="KW-0378">Hydrolase</keyword>
<keyword evidence="5" id="KW-0833">Ubl conjugation pathway</keyword>
<dbReference type="SMART" id="SM01174">
    <property type="entry name" value="DUF4205"/>
    <property type="match status" value="1"/>
</dbReference>
<feature type="compositionally biased region" description="Basic and acidic residues" evidence="11">
    <location>
        <begin position="138"/>
        <end position="172"/>
    </location>
</feature>